<proteinExistence type="predicted"/>
<feature type="signal peptide" evidence="2">
    <location>
        <begin position="1"/>
        <end position="15"/>
    </location>
</feature>
<feature type="chain" id="PRO_5032318893" evidence="2">
    <location>
        <begin position="16"/>
        <end position="271"/>
    </location>
</feature>
<accession>A0A813NB97</accession>
<evidence type="ECO:0000256" key="1">
    <source>
        <dbReference type="SAM" id="MobiDB-lite"/>
    </source>
</evidence>
<feature type="region of interest" description="Disordered" evidence="1">
    <location>
        <begin position="80"/>
        <end position="112"/>
    </location>
</feature>
<sequence length="271" mass="31581">MRIVLFLSFLALSRAMFIPSLDGKIYDDFYDPFDRFFSHEPFFAHFFEDLDGNVGDQEIPVEMGPFLDEFEVNQETTITPPETTTAETTTTTTTTTKSSSYYSNNNTTTSTDTNNSTNYYSTTTSSMNNTTTNAAVKYIPVLTQFSPMMIPNYVPMQKQYVPMKVYRPVPQTNQRIISKYPVVQRPQVQRLPVQRPPLVRPQQYHTPQIRPMSTPNWQTSRVNPLLPRQNYITPRPTTIQRPVQNLQNYPNQRPIMNRVKYQQRPTYFRSI</sequence>
<gene>
    <name evidence="3" type="ORF">OXX778_LOCUS2916</name>
</gene>
<organism evidence="3 4">
    <name type="scientific">Brachionus calyciflorus</name>
    <dbReference type="NCBI Taxonomy" id="104777"/>
    <lineage>
        <taxon>Eukaryota</taxon>
        <taxon>Metazoa</taxon>
        <taxon>Spiralia</taxon>
        <taxon>Gnathifera</taxon>
        <taxon>Rotifera</taxon>
        <taxon>Eurotatoria</taxon>
        <taxon>Monogononta</taxon>
        <taxon>Pseudotrocha</taxon>
        <taxon>Ploima</taxon>
        <taxon>Brachionidae</taxon>
        <taxon>Brachionus</taxon>
    </lineage>
</organism>
<reference evidence="3" key="1">
    <citation type="submission" date="2021-02" db="EMBL/GenBank/DDBJ databases">
        <authorList>
            <person name="Nowell W R."/>
        </authorList>
    </citation>
    <scope>NUCLEOTIDE SEQUENCE</scope>
    <source>
        <strain evidence="3">Ploen Becks lab</strain>
    </source>
</reference>
<evidence type="ECO:0000256" key="2">
    <source>
        <dbReference type="SAM" id="SignalP"/>
    </source>
</evidence>
<keyword evidence="2" id="KW-0732">Signal</keyword>
<keyword evidence="4" id="KW-1185">Reference proteome</keyword>
<name>A0A813NB97_9BILA</name>
<dbReference type="EMBL" id="CAJNOC010000244">
    <property type="protein sequence ID" value="CAF0732332.1"/>
    <property type="molecule type" value="Genomic_DNA"/>
</dbReference>
<evidence type="ECO:0000313" key="3">
    <source>
        <dbReference type="EMBL" id="CAF0732332.1"/>
    </source>
</evidence>
<protein>
    <submittedName>
        <fullName evidence="3">Uncharacterized protein</fullName>
    </submittedName>
</protein>
<dbReference type="Proteomes" id="UP000663879">
    <property type="component" value="Unassembled WGS sequence"/>
</dbReference>
<dbReference type="AlphaFoldDB" id="A0A813NB97"/>
<evidence type="ECO:0000313" key="4">
    <source>
        <dbReference type="Proteomes" id="UP000663879"/>
    </source>
</evidence>
<comment type="caution">
    <text evidence="3">The sequence shown here is derived from an EMBL/GenBank/DDBJ whole genome shotgun (WGS) entry which is preliminary data.</text>
</comment>